<dbReference type="InterPro" id="IPR022742">
    <property type="entry name" value="Hydrolase_4"/>
</dbReference>
<dbReference type="PANTHER" id="PTHR43265:SF1">
    <property type="entry name" value="ESTERASE ESTD"/>
    <property type="match status" value="1"/>
</dbReference>
<dbReference type="Gene3D" id="3.40.50.1820">
    <property type="entry name" value="alpha/beta hydrolase"/>
    <property type="match status" value="1"/>
</dbReference>
<dbReference type="SUPFAM" id="SSF53474">
    <property type="entry name" value="alpha/beta-Hydrolases"/>
    <property type="match status" value="1"/>
</dbReference>
<gene>
    <name evidence="2" type="ORF">ACFQ5P_06065</name>
</gene>
<dbReference type="InterPro" id="IPR053145">
    <property type="entry name" value="AB_hydrolase_Est10"/>
</dbReference>
<evidence type="ECO:0000313" key="3">
    <source>
        <dbReference type="Proteomes" id="UP001597302"/>
    </source>
</evidence>
<dbReference type="Pfam" id="PF12146">
    <property type="entry name" value="Hydrolase_4"/>
    <property type="match status" value="1"/>
</dbReference>
<name>A0ABW4DUN5_9RHOB</name>
<organism evidence="2 3">
    <name type="scientific">Paracoccus nototheniae</name>
    <dbReference type="NCBI Taxonomy" id="2489002"/>
    <lineage>
        <taxon>Bacteria</taxon>
        <taxon>Pseudomonadati</taxon>
        <taxon>Pseudomonadota</taxon>
        <taxon>Alphaproteobacteria</taxon>
        <taxon>Rhodobacterales</taxon>
        <taxon>Paracoccaceae</taxon>
        <taxon>Paracoccus</taxon>
    </lineage>
</organism>
<evidence type="ECO:0000259" key="1">
    <source>
        <dbReference type="Pfam" id="PF12146"/>
    </source>
</evidence>
<sequence length="368" mass="38999">MSVREKHYPANQVMWRERVDPYGQLTVWTTTLFYGVLLASSDVGRAENGGYGLPIQHQITASGPKGALTGTLTLPELALTDDTPVVLIVPGSGPTDRDGNSPLGISAASYAMLAEALAQNGVASVRIDKRGMFASVDAVDNVNSVTIADYGDDVLAWATAIRTRLPTESGKRCVIPLGHSEGGLVALAAMTRFPIPCGLVLVSAPGRPLADIMRQQLRDNPANTALLEQAEAAFLSLERGERVDAASLDPALQLLFAPQVQGFLIDAFRYDPAVLISKVRAPVLIVQGARDLQVGERDARHLANAAPYAELSVLADVNHVLKVVPSDDLAENLSTYADPDMPIAPGVVRAVVGFVERVASPKAAPSIK</sequence>
<keyword evidence="3" id="KW-1185">Reference proteome</keyword>
<keyword evidence="2" id="KW-0378">Hydrolase</keyword>
<comment type="caution">
    <text evidence="2">The sequence shown here is derived from an EMBL/GenBank/DDBJ whole genome shotgun (WGS) entry which is preliminary data.</text>
</comment>
<accession>A0ABW4DUN5</accession>
<feature type="domain" description="Serine aminopeptidase S33" evidence="1">
    <location>
        <begin position="106"/>
        <end position="316"/>
    </location>
</feature>
<dbReference type="InterPro" id="IPR029058">
    <property type="entry name" value="AB_hydrolase_fold"/>
</dbReference>
<dbReference type="Proteomes" id="UP001597302">
    <property type="component" value="Unassembled WGS sequence"/>
</dbReference>
<protein>
    <submittedName>
        <fullName evidence="2">Alpha/beta hydrolase</fullName>
    </submittedName>
</protein>
<dbReference type="EMBL" id="JBHTOQ010000012">
    <property type="protein sequence ID" value="MFD1480852.1"/>
    <property type="molecule type" value="Genomic_DNA"/>
</dbReference>
<proteinExistence type="predicted"/>
<reference evidence="3" key="1">
    <citation type="journal article" date="2019" name="Int. J. Syst. Evol. Microbiol.">
        <title>The Global Catalogue of Microorganisms (GCM) 10K type strain sequencing project: providing services to taxonomists for standard genome sequencing and annotation.</title>
        <authorList>
            <consortium name="The Broad Institute Genomics Platform"/>
            <consortium name="The Broad Institute Genome Sequencing Center for Infectious Disease"/>
            <person name="Wu L."/>
            <person name="Ma J."/>
        </authorList>
    </citation>
    <scope>NUCLEOTIDE SEQUENCE [LARGE SCALE GENOMIC DNA]</scope>
    <source>
        <strain evidence="3">CCM 8875</strain>
    </source>
</reference>
<evidence type="ECO:0000313" key="2">
    <source>
        <dbReference type="EMBL" id="MFD1480852.1"/>
    </source>
</evidence>
<dbReference type="RefSeq" id="WP_242679583.1">
    <property type="nucleotide sequence ID" value="NZ_CBCSAJ010000021.1"/>
</dbReference>
<dbReference type="GO" id="GO:0016787">
    <property type="term" value="F:hydrolase activity"/>
    <property type="evidence" value="ECO:0007669"/>
    <property type="project" value="UniProtKB-KW"/>
</dbReference>
<dbReference type="PANTHER" id="PTHR43265">
    <property type="entry name" value="ESTERASE ESTD"/>
    <property type="match status" value="1"/>
</dbReference>